<name>A0ABR7NRN2_9FIRM</name>
<dbReference type="Gene3D" id="3.30.420.10">
    <property type="entry name" value="Ribonuclease H-like superfamily/Ribonuclease H"/>
    <property type="match status" value="1"/>
</dbReference>
<dbReference type="Proteomes" id="UP000647491">
    <property type="component" value="Unassembled WGS sequence"/>
</dbReference>
<dbReference type="PANTHER" id="PTHR46889">
    <property type="entry name" value="TRANSPOSASE INSF FOR INSERTION SEQUENCE IS3B-RELATED"/>
    <property type="match status" value="1"/>
</dbReference>
<dbReference type="Pfam" id="PF13276">
    <property type="entry name" value="HTH_21"/>
    <property type="match status" value="1"/>
</dbReference>
<evidence type="ECO:0000313" key="4">
    <source>
        <dbReference type="EMBL" id="MBC8598739.1"/>
    </source>
</evidence>
<reference evidence="4 5" key="1">
    <citation type="submission" date="2020-08" db="EMBL/GenBank/DDBJ databases">
        <title>Genome public.</title>
        <authorList>
            <person name="Liu C."/>
            <person name="Sun Q."/>
        </authorList>
    </citation>
    <scope>NUCLEOTIDE SEQUENCE [LARGE SCALE GENOMIC DNA]</scope>
    <source>
        <strain evidence="4 5">BX10</strain>
    </source>
</reference>
<dbReference type="InterPro" id="IPR050900">
    <property type="entry name" value="Transposase_IS3/IS150/IS904"/>
</dbReference>
<proteinExistence type="predicted"/>
<dbReference type="SUPFAM" id="SSF46689">
    <property type="entry name" value="Homeodomain-like"/>
    <property type="match status" value="1"/>
</dbReference>
<gene>
    <name evidence="4" type="ORF">H8708_05745</name>
</gene>
<feature type="domain" description="Integrase catalytic" evidence="3">
    <location>
        <begin position="220"/>
        <end position="385"/>
    </location>
</feature>
<accession>A0ABR7NRN2</accession>
<dbReference type="EMBL" id="JACRTJ010000013">
    <property type="protein sequence ID" value="MBC8598739.1"/>
    <property type="molecule type" value="Genomic_DNA"/>
</dbReference>
<dbReference type="Gene3D" id="1.10.10.60">
    <property type="entry name" value="Homeodomain-like"/>
    <property type="match status" value="1"/>
</dbReference>
<dbReference type="InterPro" id="IPR025948">
    <property type="entry name" value="HTH-like_dom"/>
</dbReference>
<dbReference type="RefSeq" id="WP_262427248.1">
    <property type="nucleotide sequence ID" value="NZ_JACRTJ010000013.1"/>
</dbReference>
<feature type="coiled-coil region" evidence="2">
    <location>
        <begin position="62"/>
        <end position="89"/>
    </location>
</feature>
<dbReference type="PROSITE" id="PS50994">
    <property type="entry name" value="INTEGRASE"/>
    <property type="match status" value="1"/>
</dbReference>
<dbReference type="SUPFAM" id="SSF53098">
    <property type="entry name" value="Ribonuclease H-like"/>
    <property type="match status" value="1"/>
</dbReference>
<evidence type="ECO:0000313" key="5">
    <source>
        <dbReference type="Proteomes" id="UP000647491"/>
    </source>
</evidence>
<dbReference type="Pfam" id="PF00665">
    <property type="entry name" value="rve"/>
    <property type="match status" value="1"/>
</dbReference>
<keyword evidence="2" id="KW-0175">Coiled coil</keyword>
<dbReference type="InterPro" id="IPR001584">
    <property type="entry name" value="Integrase_cat-core"/>
</dbReference>
<dbReference type="Pfam" id="PF01527">
    <property type="entry name" value="HTH_Tnp_1"/>
    <property type="match status" value="1"/>
</dbReference>
<protein>
    <submittedName>
        <fullName evidence="4">IS3 family transposase</fullName>
    </submittedName>
</protein>
<sequence>MPQSYTPEFKKKIVRLHEEEGRTYKSITAEYGVSKASISKWCSEFSKECRTKALENPDIPNEMELMKENLRLRKELEEAKKENPLLKKSSGILCKGNRLEAYRFIEQYHELFGLRWLLRGLEICPNAYYNYRKHRKADYYANKAEVHAQIQEIYHIHNGVDGYRSMKVYLERRGYSYSTATVHKYMNTELGLHSIVRPKKPEYEHGKPHKIFDNKLNQDFTADEINRKWCTDFTYLFLSNHEVRYNCTILDLHDRSVVASITDRRITSNLAIRTFQKALESQPPIKGGLILHSDQGSQFTSKAFVEFCESVNVTQSMSKAGYPYDNAPMERYFNTLKNECTNLYEFETEKALYQKVEEFAYVDYNHVRPHSFNDYRTPYEARMAA</sequence>
<dbReference type="InterPro" id="IPR012337">
    <property type="entry name" value="RNaseH-like_sf"/>
</dbReference>
<comment type="function">
    <text evidence="1">Involved in the transposition of the insertion sequence.</text>
</comment>
<dbReference type="InterPro" id="IPR009057">
    <property type="entry name" value="Homeodomain-like_sf"/>
</dbReference>
<dbReference type="PANTHER" id="PTHR46889:SF4">
    <property type="entry name" value="TRANSPOSASE INSO FOR INSERTION SEQUENCE ELEMENT IS911B-RELATED"/>
    <property type="match status" value="1"/>
</dbReference>
<evidence type="ECO:0000259" key="3">
    <source>
        <dbReference type="PROSITE" id="PS50994"/>
    </source>
</evidence>
<evidence type="ECO:0000256" key="1">
    <source>
        <dbReference type="ARBA" id="ARBA00002286"/>
    </source>
</evidence>
<dbReference type="InterPro" id="IPR002514">
    <property type="entry name" value="Transposase_8"/>
</dbReference>
<keyword evidence="5" id="KW-1185">Reference proteome</keyword>
<organism evidence="4 5">
    <name type="scientific">Enterocloster hominis</name>
    <name type="common">ex Liu et al. 2021</name>
    <dbReference type="NCBI Taxonomy" id="2763663"/>
    <lineage>
        <taxon>Bacteria</taxon>
        <taxon>Bacillati</taxon>
        <taxon>Bacillota</taxon>
        <taxon>Clostridia</taxon>
        <taxon>Lachnospirales</taxon>
        <taxon>Lachnospiraceae</taxon>
        <taxon>Enterocloster</taxon>
    </lineage>
</organism>
<evidence type="ECO:0000256" key="2">
    <source>
        <dbReference type="SAM" id="Coils"/>
    </source>
</evidence>
<dbReference type="InterPro" id="IPR036397">
    <property type="entry name" value="RNaseH_sf"/>
</dbReference>
<comment type="caution">
    <text evidence="4">The sequence shown here is derived from an EMBL/GenBank/DDBJ whole genome shotgun (WGS) entry which is preliminary data.</text>
</comment>
<dbReference type="InterPro" id="IPR048020">
    <property type="entry name" value="Transpos_IS3"/>
</dbReference>
<dbReference type="NCBIfam" id="NF033516">
    <property type="entry name" value="transpos_IS3"/>
    <property type="match status" value="1"/>
</dbReference>